<keyword evidence="1" id="KW-0472">Membrane</keyword>
<gene>
    <name evidence="2" type="ORF">F4553_005371</name>
</gene>
<dbReference type="Proteomes" id="UP000587527">
    <property type="component" value="Unassembled WGS sequence"/>
</dbReference>
<name>A0A841BYW0_9ACTN</name>
<proteinExistence type="predicted"/>
<accession>A0A841BYW0</accession>
<keyword evidence="1" id="KW-1133">Transmembrane helix</keyword>
<dbReference type="EMBL" id="JACHMN010000002">
    <property type="protein sequence ID" value="MBB5871992.1"/>
    <property type="molecule type" value="Genomic_DNA"/>
</dbReference>
<evidence type="ECO:0000256" key="1">
    <source>
        <dbReference type="SAM" id="Phobius"/>
    </source>
</evidence>
<evidence type="ECO:0000313" key="2">
    <source>
        <dbReference type="EMBL" id="MBB5871992.1"/>
    </source>
</evidence>
<dbReference type="AlphaFoldDB" id="A0A841BYW0"/>
<keyword evidence="1" id="KW-0812">Transmembrane</keyword>
<feature type="transmembrane region" description="Helical" evidence="1">
    <location>
        <begin position="86"/>
        <end position="105"/>
    </location>
</feature>
<keyword evidence="3" id="KW-1185">Reference proteome</keyword>
<organism evidence="2 3">
    <name type="scientific">Allocatelliglobosispora scoriae</name>
    <dbReference type="NCBI Taxonomy" id="643052"/>
    <lineage>
        <taxon>Bacteria</taxon>
        <taxon>Bacillati</taxon>
        <taxon>Actinomycetota</taxon>
        <taxon>Actinomycetes</taxon>
        <taxon>Micromonosporales</taxon>
        <taxon>Micromonosporaceae</taxon>
        <taxon>Allocatelliglobosispora</taxon>
    </lineage>
</organism>
<evidence type="ECO:0000313" key="3">
    <source>
        <dbReference type="Proteomes" id="UP000587527"/>
    </source>
</evidence>
<sequence length="134" mass="14405">MIATMRDVVRVLRFPQPGEDPRAAYAELVYLRGKRVASVMWGAAMVYAMLRDETDYDDVTLTSVMASGGVLVCGIGAFVAGQPVRAALIGAAITFALVMVGEVVSGTIADHDAVMGGTGDDEELVLVRRRRWSR</sequence>
<protein>
    <submittedName>
        <fullName evidence="2">Uncharacterized protein</fullName>
    </submittedName>
</protein>
<feature type="transmembrane region" description="Helical" evidence="1">
    <location>
        <begin position="59"/>
        <end position="80"/>
    </location>
</feature>
<dbReference type="RefSeq" id="WP_184840415.1">
    <property type="nucleotide sequence ID" value="NZ_JACHMN010000002.1"/>
</dbReference>
<reference evidence="2 3" key="1">
    <citation type="submission" date="2020-08" db="EMBL/GenBank/DDBJ databases">
        <title>Sequencing the genomes of 1000 actinobacteria strains.</title>
        <authorList>
            <person name="Klenk H.-P."/>
        </authorList>
    </citation>
    <scope>NUCLEOTIDE SEQUENCE [LARGE SCALE GENOMIC DNA]</scope>
    <source>
        <strain evidence="2 3">DSM 45362</strain>
    </source>
</reference>
<comment type="caution">
    <text evidence="2">The sequence shown here is derived from an EMBL/GenBank/DDBJ whole genome shotgun (WGS) entry which is preliminary data.</text>
</comment>